<evidence type="ECO:0000256" key="8">
    <source>
        <dbReference type="ARBA" id="ARBA00023034"/>
    </source>
</evidence>
<keyword evidence="5" id="KW-0812">Transmembrane</keyword>
<dbReference type="Pfam" id="PF05637">
    <property type="entry name" value="Glyco_transf_34"/>
    <property type="match status" value="1"/>
</dbReference>
<keyword evidence="12" id="KW-1185">Reference proteome</keyword>
<protein>
    <submittedName>
        <fullName evidence="11">Uncharacterized protein</fullName>
    </submittedName>
</protein>
<keyword evidence="6" id="KW-0735">Signal-anchor</keyword>
<dbReference type="PANTHER" id="PTHR31311:SF44">
    <property type="entry name" value="GLYCOSYLTRANSFERASE 2-RELATED"/>
    <property type="match status" value="1"/>
</dbReference>
<organism evidence="11 12">
    <name type="scientific">Adiantum capillus-veneris</name>
    <name type="common">Maidenhair fern</name>
    <dbReference type="NCBI Taxonomy" id="13818"/>
    <lineage>
        <taxon>Eukaryota</taxon>
        <taxon>Viridiplantae</taxon>
        <taxon>Streptophyta</taxon>
        <taxon>Embryophyta</taxon>
        <taxon>Tracheophyta</taxon>
        <taxon>Polypodiopsida</taxon>
        <taxon>Polypodiidae</taxon>
        <taxon>Polypodiales</taxon>
        <taxon>Pteridineae</taxon>
        <taxon>Pteridaceae</taxon>
        <taxon>Vittarioideae</taxon>
        <taxon>Adiantum</taxon>
    </lineage>
</organism>
<evidence type="ECO:0000256" key="10">
    <source>
        <dbReference type="ARBA" id="ARBA00023180"/>
    </source>
</evidence>
<dbReference type="InterPro" id="IPR008630">
    <property type="entry name" value="Glyco_trans_34"/>
</dbReference>
<evidence type="ECO:0000256" key="4">
    <source>
        <dbReference type="ARBA" id="ARBA00022679"/>
    </source>
</evidence>
<dbReference type="PANTHER" id="PTHR31311">
    <property type="entry name" value="XYLOGLUCAN 6-XYLOSYLTRANSFERASE 5-RELATED-RELATED"/>
    <property type="match status" value="1"/>
</dbReference>
<evidence type="ECO:0000256" key="6">
    <source>
        <dbReference type="ARBA" id="ARBA00022968"/>
    </source>
</evidence>
<dbReference type="InterPro" id="IPR029044">
    <property type="entry name" value="Nucleotide-diphossugar_trans"/>
</dbReference>
<proteinExistence type="inferred from homology"/>
<dbReference type="AlphaFoldDB" id="A0A9D4V3H5"/>
<evidence type="ECO:0000256" key="7">
    <source>
        <dbReference type="ARBA" id="ARBA00022989"/>
    </source>
</evidence>
<keyword evidence="3" id="KW-0328">Glycosyltransferase</keyword>
<dbReference type="FunFam" id="3.90.550.10:FF:000101">
    <property type="entry name" value="Probable glycosyltransferase 5"/>
    <property type="match status" value="1"/>
</dbReference>
<gene>
    <name evidence="11" type="ORF">GOP47_0006471</name>
</gene>
<evidence type="ECO:0000313" key="11">
    <source>
        <dbReference type="EMBL" id="KAI5078800.1"/>
    </source>
</evidence>
<evidence type="ECO:0000256" key="3">
    <source>
        <dbReference type="ARBA" id="ARBA00022676"/>
    </source>
</evidence>
<sequence length="426" mass="49090">MKSFWSPRKGKHVNKTFNNIKVTLLCGFVTILVLRGTIGMGGLRMPFSDLPIDLHQDFSASFREANRVLSVLPESIDKNDDEEDDDNDANNVTSYNFLNYTLGPKISDWDVQLGTWRAQNVSSWHPQILLVTGSSSTPCEQPVGDHYLLKSIKNKMDYARLHGLEIFYNMAELDDQLVGFWSKLPLLRRLMLAHPEIEWLWWMDSDAMFTDMAFELPIEKYKNHNLVLHGWEEDVYQKRAWVGLNTGSFVIRNCQWSLDLFDAWAPMGPKGKVRQEMGSVFSELLDGRPPFEADDQSALVYLLITQRELWASKVFLENAYYLHGYWVNIVDKYEDLMLVSHNGYGDDRWPFVTHFVGCKPCGSQGDYSKDRCLKEMERAFNFGDNQILQTYGFAHKSLETSKVKKTKNDTTQPLVLVGNIQNELNP</sequence>
<dbReference type="OrthoDB" id="205108at2759"/>
<keyword evidence="8" id="KW-0333">Golgi apparatus</keyword>
<keyword evidence="9" id="KW-0472">Membrane</keyword>
<dbReference type="GO" id="GO:0000139">
    <property type="term" value="C:Golgi membrane"/>
    <property type="evidence" value="ECO:0007669"/>
    <property type="project" value="UniProtKB-SubCell"/>
</dbReference>
<keyword evidence="10" id="KW-0325">Glycoprotein</keyword>
<keyword evidence="7" id="KW-1133">Transmembrane helix</keyword>
<dbReference type="GO" id="GO:0016757">
    <property type="term" value="F:glycosyltransferase activity"/>
    <property type="evidence" value="ECO:0007669"/>
    <property type="project" value="UniProtKB-KW"/>
</dbReference>
<dbReference type="EMBL" id="JABFUD020000006">
    <property type="protein sequence ID" value="KAI5078800.1"/>
    <property type="molecule type" value="Genomic_DNA"/>
</dbReference>
<evidence type="ECO:0000256" key="9">
    <source>
        <dbReference type="ARBA" id="ARBA00023136"/>
    </source>
</evidence>
<evidence type="ECO:0000256" key="5">
    <source>
        <dbReference type="ARBA" id="ARBA00022692"/>
    </source>
</evidence>
<comment type="similarity">
    <text evidence="2">Belongs to the glycosyltransferase 34 family.</text>
</comment>
<name>A0A9D4V3H5_ADICA</name>
<dbReference type="Proteomes" id="UP000886520">
    <property type="component" value="Chromosome 6"/>
</dbReference>
<evidence type="ECO:0000313" key="12">
    <source>
        <dbReference type="Proteomes" id="UP000886520"/>
    </source>
</evidence>
<evidence type="ECO:0000256" key="2">
    <source>
        <dbReference type="ARBA" id="ARBA00005664"/>
    </source>
</evidence>
<comment type="subcellular location">
    <subcellularLocation>
        <location evidence="1">Golgi apparatus membrane</location>
        <topology evidence="1">Single-pass type II membrane protein</topology>
    </subcellularLocation>
</comment>
<keyword evidence="4" id="KW-0808">Transferase</keyword>
<comment type="caution">
    <text evidence="11">The sequence shown here is derived from an EMBL/GenBank/DDBJ whole genome shotgun (WGS) entry which is preliminary data.</text>
</comment>
<dbReference type="Gene3D" id="3.90.550.10">
    <property type="entry name" value="Spore Coat Polysaccharide Biosynthesis Protein SpsA, Chain A"/>
    <property type="match status" value="1"/>
</dbReference>
<evidence type="ECO:0000256" key="1">
    <source>
        <dbReference type="ARBA" id="ARBA00004323"/>
    </source>
</evidence>
<reference evidence="11" key="1">
    <citation type="submission" date="2021-01" db="EMBL/GenBank/DDBJ databases">
        <title>Adiantum capillus-veneris genome.</title>
        <authorList>
            <person name="Fang Y."/>
            <person name="Liao Q."/>
        </authorList>
    </citation>
    <scope>NUCLEOTIDE SEQUENCE</scope>
    <source>
        <strain evidence="11">H3</strain>
        <tissue evidence="11">Leaf</tissue>
    </source>
</reference>
<accession>A0A9D4V3H5</accession>